<dbReference type="EMBL" id="FOMJ01000001">
    <property type="protein sequence ID" value="SFC98365.1"/>
    <property type="molecule type" value="Genomic_DNA"/>
</dbReference>
<dbReference type="RefSeq" id="WP_093427004.1">
    <property type="nucleotide sequence ID" value="NZ_FOMJ01000001.1"/>
</dbReference>
<dbReference type="PANTHER" id="PTHR43630">
    <property type="entry name" value="POLY-BETA-1,6-N-ACETYL-D-GLUCOSAMINE SYNTHASE"/>
    <property type="match status" value="1"/>
</dbReference>
<accession>A0A1I1NLM7</accession>
<keyword evidence="4" id="KW-0812">Transmembrane</keyword>
<dbReference type="Proteomes" id="UP000198611">
    <property type="component" value="Unassembled WGS sequence"/>
</dbReference>
<dbReference type="PANTHER" id="PTHR43630:SF1">
    <property type="entry name" value="POLY-BETA-1,6-N-ACETYL-D-GLUCOSAMINE SYNTHASE"/>
    <property type="match status" value="1"/>
</dbReference>
<evidence type="ECO:0000256" key="2">
    <source>
        <dbReference type="ARBA" id="ARBA00022676"/>
    </source>
</evidence>
<feature type="transmembrane region" description="Helical" evidence="4">
    <location>
        <begin position="328"/>
        <end position="350"/>
    </location>
</feature>
<dbReference type="Pfam" id="PF13641">
    <property type="entry name" value="Glyco_tranf_2_3"/>
    <property type="match status" value="1"/>
</dbReference>
<proteinExistence type="inferred from homology"/>
<dbReference type="CDD" id="cd06439">
    <property type="entry name" value="CESA_like_1"/>
    <property type="match status" value="1"/>
</dbReference>
<organism evidence="5 6">
    <name type="scientific">Thiohalospira halophila DSM 15071</name>
    <dbReference type="NCBI Taxonomy" id="1123397"/>
    <lineage>
        <taxon>Bacteria</taxon>
        <taxon>Pseudomonadati</taxon>
        <taxon>Pseudomonadota</taxon>
        <taxon>Gammaproteobacteria</taxon>
        <taxon>Thiohalospirales</taxon>
        <taxon>Thiohalospiraceae</taxon>
        <taxon>Thiohalospira</taxon>
    </lineage>
</organism>
<feature type="transmembrane region" description="Helical" evidence="4">
    <location>
        <begin position="362"/>
        <end position="382"/>
    </location>
</feature>
<feature type="transmembrane region" description="Helical" evidence="4">
    <location>
        <begin position="302"/>
        <end position="322"/>
    </location>
</feature>
<gene>
    <name evidence="5" type="ORF">SAMN05660831_00329</name>
</gene>
<dbReference type="GO" id="GO:0016757">
    <property type="term" value="F:glycosyltransferase activity"/>
    <property type="evidence" value="ECO:0007669"/>
    <property type="project" value="UniProtKB-KW"/>
</dbReference>
<dbReference type="OrthoDB" id="9805612at2"/>
<keyword evidence="4" id="KW-1133">Transmembrane helix</keyword>
<dbReference type="STRING" id="1123397.SAMN05660831_00329"/>
<keyword evidence="4" id="KW-0472">Membrane</keyword>
<protein>
    <submittedName>
        <fullName evidence="5">Glycosyltransferase, catalytic subunit of cellulose synthase and poly-beta-1,6-N-acetylglucosamine synthase</fullName>
    </submittedName>
</protein>
<dbReference type="SUPFAM" id="SSF53448">
    <property type="entry name" value="Nucleotide-diphospho-sugar transferases"/>
    <property type="match status" value="1"/>
</dbReference>
<reference evidence="5 6" key="1">
    <citation type="submission" date="2016-10" db="EMBL/GenBank/DDBJ databases">
        <authorList>
            <person name="de Groot N.N."/>
        </authorList>
    </citation>
    <scope>NUCLEOTIDE SEQUENCE [LARGE SCALE GENOMIC DNA]</scope>
    <source>
        <strain evidence="5 6">HL3</strain>
    </source>
</reference>
<evidence type="ECO:0000313" key="6">
    <source>
        <dbReference type="Proteomes" id="UP000198611"/>
    </source>
</evidence>
<name>A0A1I1NLM7_9GAMM</name>
<keyword evidence="2" id="KW-0328">Glycosyltransferase</keyword>
<evidence type="ECO:0000256" key="1">
    <source>
        <dbReference type="ARBA" id="ARBA00006739"/>
    </source>
</evidence>
<keyword evidence="6" id="KW-1185">Reference proteome</keyword>
<dbReference type="InterPro" id="IPR029044">
    <property type="entry name" value="Nucleotide-diphossugar_trans"/>
</dbReference>
<feature type="transmembrane region" description="Helical" evidence="4">
    <location>
        <begin position="6"/>
        <end position="30"/>
    </location>
</feature>
<keyword evidence="3 5" id="KW-0808">Transferase</keyword>
<evidence type="ECO:0000256" key="3">
    <source>
        <dbReference type="ARBA" id="ARBA00022679"/>
    </source>
</evidence>
<comment type="similarity">
    <text evidence="1">Belongs to the glycosyltransferase 2 family.</text>
</comment>
<dbReference type="AlphaFoldDB" id="A0A1I1NLM7"/>
<evidence type="ECO:0000313" key="5">
    <source>
        <dbReference type="EMBL" id="SFC98365.1"/>
    </source>
</evidence>
<dbReference type="Gene3D" id="3.90.550.10">
    <property type="entry name" value="Spore Coat Polysaccharide Biosynthesis Protein SpsA, Chain A"/>
    <property type="match status" value="1"/>
</dbReference>
<evidence type="ECO:0000256" key="4">
    <source>
        <dbReference type="SAM" id="Phobius"/>
    </source>
</evidence>
<sequence length="399" mass="43192">MIGLELLFWLAVVGVVYTYALYPIVLIVAATGGQVAGDLRFVTGKGERRTPALPAEPPPVAVIIAAFNEAGSIGPRLYNLLAQAYPGELRILVGSDASDDATVAEARAVADPRIEVIDFRERRGKAAVLNDLVSRVGEGILILTDANTRFEPRTLEQLVRHFADPAVGVVCGELHLEGNDGSNQDGVYWRYEQVLKFYESRIGGLLGANGAVYALHHDAFRALPAGTIVDDFHTAMVAAEEGWGVVYDPEARAVEETPEALADEFRRRIRIGVGNWQSFARFVGMLHPRHGARAFTFLSHKVLRWLVPHLALVALATSIALAVSGEGLYIGILVLQILGYGWAVGGWLWLAAGRRLPGLARAPISLAAMNVALFLGFLRWLVGGSGGAWNRTRRNSEAT</sequence>